<proteinExistence type="predicted"/>
<dbReference type="Proteomes" id="UP000789366">
    <property type="component" value="Unassembled WGS sequence"/>
</dbReference>
<evidence type="ECO:0000313" key="2">
    <source>
        <dbReference type="Proteomes" id="UP000789366"/>
    </source>
</evidence>
<dbReference type="EMBL" id="CAJVPW010002440">
    <property type="protein sequence ID" value="CAG8506472.1"/>
    <property type="molecule type" value="Genomic_DNA"/>
</dbReference>
<gene>
    <name evidence="1" type="ORF">SPELUC_LOCUS3267</name>
</gene>
<accession>A0ACA9L584</accession>
<keyword evidence="2" id="KW-1185">Reference proteome</keyword>
<protein>
    <submittedName>
        <fullName evidence="1">11829_t:CDS:1</fullName>
    </submittedName>
</protein>
<reference evidence="1" key="1">
    <citation type="submission" date="2021-06" db="EMBL/GenBank/DDBJ databases">
        <authorList>
            <person name="Kallberg Y."/>
            <person name="Tangrot J."/>
            <person name="Rosling A."/>
        </authorList>
    </citation>
    <scope>NUCLEOTIDE SEQUENCE</scope>
    <source>
        <strain evidence="1">28 12/20/2015</strain>
    </source>
</reference>
<organism evidence="1 2">
    <name type="scientific">Cetraspora pellucida</name>
    <dbReference type="NCBI Taxonomy" id="1433469"/>
    <lineage>
        <taxon>Eukaryota</taxon>
        <taxon>Fungi</taxon>
        <taxon>Fungi incertae sedis</taxon>
        <taxon>Mucoromycota</taxon>
        <taxon>Glomeromycotina</taxon>
        <taxon>Glomeromycetes</taxon>
        <taxon>Diversisporales</taxon>
        <taxon>Gigasporaceae</taxon>
        <taxon>Cetraspora</taxon>
    </lineage>
</organism>
<name>A0ACA9L584_9GLOM</name>
<comment type="caution">
    <text evidence="1">The sequence shown here is derived from an EMBL/GenBank/DDBJ whole genome shotgun (WGS) entry which is preliminary data.</text>
</comment>
<sequence>MFKKIKEEYKKDTYLRRILKALKDPKCDEARRLGKQIEIDRIEVKKAEHKDPDLRQDVLNTGIEVEKDDPKGLEWYSEKAEESNADELLILNDPKEPANAKKEDDSKALGWYSKKEDLARLNNK</sequence>
<evidence type="ECO:0000313" key="1">
    <source>
        <dbReference type="EMBL" id="CAG8506472.1"/>
    </source>
</evidence>